<protein>
    <submittedName>
        <fullName evidence="8">Patatin-like phospholipase family protein</fullName>
    </submittedName>
</protein>
<dbReference type="Gene3D" id="2.40.160.50">
    <property type="entry name" value="membrane protein fhac: a member of the omp85/tpsb transporter family"/>
    <property type="match status" value="1"/>
</dbReference>
<evidence type="ECO:0000256" key="6">
    <source>
        <dbReference type="PROSITE-ProRule" id="PRU01161"/>
    </source>
</evidence>
<evidence type="ECO:0000256" key="5">
    <source>
        <dbReference type="ARBA" id="ARBA00023136"/>
    </source>
</evidence>
<evidence type="ECO:0000259" key="7">
    <source>
        <dbReference type="PROSITE" id="PS51635"/>
    </source>
</evidence>
<keyword evidence="5" id="KW-0472">Membrane</keyword>
<dbReference type="CDD" id="cd07205">
    <property type="entry name" value="Pat_PNPLA6_PNPLA7_NTE1_like"/>
    <property type="match status" value="1"/>
</dbReference>
<dbReference type="AlphaFoldDB" id="A0A9E4N1I9"/>
<dbReference type="InterPro" id="IPR050301">
    <property type="entry name" value="NTE"/>
</dbReference>
<feature type="short sequence motif" description="GXSXG" evidence="6">
    <location>
        <begin position="79"/>
        <end position="83"/>
    </location>
</feature>
<keyword evidence="4 6" id="KW-0443">Lipid metabolism</keyword>
<keyword evidence="3 6" id="KW-0442">Lipid degradation</keyword>
<feature type="domain" description="PNPLA" evidence="7">
    <location>
        <begin position="48"/>
        <end position="238"/>
    </location>
</feature>
<reference evidence="8" key="1">
    <citation type="journal article" date="2021" name="Proc. Natl. Acad. Sci. U.S.A.">
        <title>Global biogeography of chemosynthetic symbionts reveals both localized and globally distributed symbiont groups. .</title>
        <authorList>
            <person name="Osvatic J.T."/>
            <person name="Wilkins L.G.E."/>
            <person name="Leibrecht L."/>
            <person name="Leray M."/>
            <person name="Zauner S."/>
            <person name="Polzin J."/>
            <person name="Camacho Y."/>
            <person name="Gros O."/>
            <person name="van Gils J.A."/>
            <person name="Eisen J.A."/>
            <person name="Petersen J.M."/>
            <person name="Yuen B."/>
        </authorList>
    </citation>
    <scope>NUCLEOTIDE SEQUENCE</scope>
    <source>
        <strain evidence="8">MAGL173</strain>
    </source>
</reference>
<sequence length="749" mass="82418">MRLITSTIRVSITAAQVIVCLILLTGVGLQANAATPTTQPLDRPLIGLVLSGGGARGASHIGVLKVLEALRIPIDVITGTSMGAIVGGMYAYGYTVEEIEQLLAETDWEASFQDQPPRQNRSFRRKQDDYDFLIKQEAGIEDWNLVIPKGLLQGQQLSLRLKSLTLLAPEDFDLLPIRFRAVGADIESGEAVTLANGSLSTAMLASMAIPGVFAPVDWHGRLLVDGGFANNLPVQQALDLGADRLIVVDLSTKPQSREGLSSPLSILNQILGFSILSNTQQQLEKLTDKDILIKPDLGNHSSTDFWRAAEMIDNGITAADQMAQQLAQLSLPEELYAAHMASLRQRERAAPVIDQISFENHSPLSTDVLQANISASEGEKLNIAKLEEEINQLYGMNIFERVDYNLLQKDQQNELKIRATEKEWGPNYLRFGLTMETNFDGSGIFNLASSHTMTPINSMGGEWRTEVQIGHDQRITTELYQPIDNNLRYYFRSLLGYYETHAGVFDSGQQVADLNVNYSNFLLAGGRQFGNWGQLEIGAYAGSGDVSPYIGDLSTASEDIKFGTWVVTFTYDQLDSINFPRHGLMANLSWSASRDELGAEEEYDTFNINGLWANTWNKNTLMLWAGAAGVTNTEGPVNTGFSIGGLFNLSGYHESELAGRYAGLIRLIYLRELGDSRSVLKIPVYAGVSLEAGNVWDERDDIAMDTLRTAGSITLSMDSPLGPIYLARGFAENGRTENYLYLGRTFSFF</sequence>
<dbReference type="GO" id="GO:0016787">
    <property type="term" value="F:hydrolase activity"/>
    <property type="evidence" value="ECO:0007669"/>
    <property type="project" value="UniProtKB-UniRule"/>
</dbReference>
<keyword evidence="2 6" id="KW-0378">Hydrolase</keyword>
<feature type="active site" description="Nucleophile" evidence="6">
    <location>
        <position position="81"/>
    </location>
</feature>
<dbReference type="GO" id="GO:0019867">
    <property type="term" value="C:outer membrane"/>
    <property type="evidence" value="ECO:0007669"/>
    <property type="project" value="InterPro"/>
</dbReference>
<evidence type="ECO:0000256" key="3">
    <source>
        <dbReference type="ARBA" id="ARBA00022963"/>
    </source>
</evidence>
<dbReference type="SUPFAM" id="SSF52151">
    <property type="entry name" value="FabD/lysophospholipase-like"/>
    <property type="match status" value="1"/>
</dbReference>
<dbReference type="PANTHER" id="PTHR14226">
    <property type="entry name" value="NEUROPATHY TARGET ESTERASE/SWISS CHEESE D.MELANOGASTER"/>
    <property type="match status" value="1"/>
</dbReference>
<dbReference type="InterPro" id="IPR010827">
    <property type="entry name" value="BamA/TamA_POTRA"/>
</dbReference>
<comment type="caution">
    <text evidence="8">The sequence shown here is derived from an EMBL/GenBank/DDBJ whole genome shotgun (WGS) entry which is preliminary data.</text>
</comment>
<dbReference type="Pfam" id="PF07244">
    <property type="entry name" value="POTRA"/>
    <property type="match status" value="1"/>
</dbReference>
<evidence type="ECO:0000256" key="4">
    <source>
        <dbReference type="ARBA" id="ARBA00023098"/>
    </source>
</evidence>
<dbReference type="PANTHER" id="PTHR14226:SF29">
    <property type="entry name" value="NEUROPATHY TARGET ESTERASE SWS"/>
    <property type="match status" value="1"/>
</dbReference>
<evidence type="ECO:0000313" key="9">
    <source>
        <dbReference type="Proteomes" id="UP000886687"/>
    </source>
</evidence>
<accession>A0A9E4N1I9</accession>
<gene>
    <name evidence="8" type="ORF">JAZ04_16160</name>
</gene>
<dbReference type="Pfam" id="PF01103">
    <property type="entry name" value="Omp85"/>
    <property type="match status" value="1"/>
</dbReference>
<proteinExistence type="predicted"/>
<feature type="short sequence motif" description="DGA/G" evidence="6">
    <location>
        <begin position="225"/>
        <end position="227"/>
    </location>
</feature>
<dbReference type="InterPro" id="IPR016035">
    <property type="entry name" value="Acyl_Trfase/lysoPLipase"/>
</dbReference>
<dbReference type="Pfam" id="PF01734">
    <property type="entry name" value="Patatin"/>
    <property type="match status" value="1"/>
</dbReference>
<dbReference type="Gene3D" id="3.40.1090.10">
    <property type="entry name" value="Cytosolic phospholipase A2 catalytic domain"/>
    <property type="match status" value="2"/>
</dbReference>
<name>A0A9E4N1I9_9GAMM</name>
<dbReference type="EMBL" id="JAEPDI010000013">
    <property type="protein sequence ID" value="MCG7940368.1"/>
    <property type="molecule type" value="Genomic_DNA"/>
</dbReference>
<feature type="active site" description="Proton acceptor" evidence="6">
    <location>
        <position position="225"/>
    </location>
</feature>
<dbReference type="Proteomes" id="UP000886687">
    <property type="component" value="Unassembled WGS sequence"/>
</dbReference>
<comment type="subcellular location">
    <subcellularLocation>
        <location evidence="1">Membrane</location>
    </subcellularLocation>
</comment>
<dbReference type="GO" id="GO:0016042">
    <property type="term" value="P:lipid catabolic process"/>
    <property type="evidence" value="ECO:0007669"/>
    <property type="project" value="UniProtKB-UniRule"/>
</dbReference>
<feature type="short sequence motif" description="GXGXXG" evidence="6">
    <location>
        <begin position="52"/>
        <end position="57"/>
    </location>
</feature>
<evidence type="ECO:0000256" key="2">
    <source>
        <dbReference type="ARBA" id="ARBA00022801"/>
    </source>
</evidence>
<dbReference type="InterPro" id="IPR002641">
    <property type="entry name" value="PNPLA_dom"/>
</dbReference>
<evidence type="ECO:0000313" key="8">
    <source>
        <dbReference type="EMBL" id="MCG7940368.1"/>
    </source>
</evidence>
<dbReference type="InterPro" id="IPR000184">
    <property type="entry name" value="Bac_surfAg_D15"/>
</dbReference>
<evidence type="ECO:0000256" key="1">
    <source>
        <dbReference type="ARBA" id="ARBA00004370"/>
    </source>
</evidence>
<organism evidence="8 9">
    <name type="scientific">Candidatus Thiodiazotropha lotti</name>
    <dbReference type="NCBI Taxonomy" id="2792787"/>
    <lineage>
        <taxon>Bacteria</taxon>
        <taxon>Pseudomonadati</taxon>
        <taxon>Pseudomonadota</taxon>
        <taxon>Gammaproteobacteria</taxon>
        <taxon>Chromatiales</taxon>
        <taxon>Sedimenticolaceae</taxon>
        <taxon>Candidatus Thiodiazotropha</taxon>
    </lineage>
</organism>
<dbReference type="PROSITE" id="PS51635">
    <property type="entry name" value="PNPLA"/>
    <property type="match status" value="1"/>
</dbReference>